<dbReference type="Gene3D" id="1.10.357.10">
    <property type="entry name" value="Tetracycline Repressor, domain 2"/>
    <property type="match status" value="1"/>
</dbReference>
<evidence type="ECO:0000313" key="7">
    <source>
        <dbReference type="Proteomes" id="UP000276379"/>
    </source>
</evidence>
<dbReference type="Pfam" id="PF13305">
    <property type="entry name" value="TetR_C_33"/>
    <property type="match status" value="1"/>
</dbReference>
<dbReference type="RefSeq" id="WP_125214797.1">
    <property type="nucleotide sequence ID" value="NZ_PDES01000015.1"/>
</dbReference>
<evidence type="ECO:0000313" key="6">
    <source>
        <dbReference type="EMBL" id="RRQ81714.1"/>
    </source>
</evidence>
<dbReference type="GO" id="GO:0000976">
    <property type="term" value="F:transcription cis-regulatory region binding"/>
    <property type="evidence" value="ECO:0007669"/>
    <property type="project" value="TreeGrafter"/>
</dbReference>
<dbReference type="InterPro" id="IPR009057">
    <property type="entry name" value="Homeodomain-like_sf"/>
</dbReference>
<accession>A0A3R8R8G0</accession>
<evidence type="ECO:0000256" key="2">
    <source>
        <dbReference type="ARBA" id="ARBA00023125"/>
    </source>
</evidence>
<proteinExistence type="predicted"/>
<dbReference type="InterPro" id="IPR036271">
    <property type="entry name" value="Tet_transcr_reg_TetR-rel_C_sf"/>
</dbReference>
<keyword evidence="7" id="KW-1185">Reference proteome</keyword>
<organism evidence="6 7">
    <name type="scientific">Streptomyces griseofuscus</name>
    <dbReference type="NCBI Taxonomy" id="146922"/>
    <lineage>
        <taxon>Bacteria</taxon>
        <taxon>Bacillati</taxon>
        <taxon>Actinomycetota</taxon>
        <taxon>Actinomycetes</taxon>
        <taxon>Kitasatosporales</taxon>
        <taxon>Streptomycetaceae</taxon>
        <taxon>Streptomyces</taxon>
    </lineage>
</organism>
<evidence type="ECO:0000256" key="3">
    <source>
        <dbReference type="ARBA" id="ARBA00023163"/>
    </source>
</evidence>
<dbReference type="Proteomes" id="UP000276379">
    <property type="component" value="Unassembled WGS sequence"/>
</dbReference>
<dbReference type="SUPFAM" id="SSF48498">
    <property type="entry name" value="Tetracyclin repressor-like, C-terminal domain"/>
    <property type="match status" value="1"/>
</dbReference>
<gene>
    <name evidence="6" type="ORF">CQW44_31475</name>
</gene>
<dbReference type="PROSITE" id="PS50977">
    <property type="entry name" value="HTH_TETR_2"/>
    <property type="match status" value="1"/>
</dbReference>
<dbReference type="GO" id="GO:0003700">
    <property type="term" value="F:DNA-binding transcription factor activity"/>
    <property type="evidence" value="ECO:0007669"/>
    <property type="project" value="TreeGrafter"/>
</dbReference>
<dbReference type="AlphaFoldDB" id="A0A3R8R8G0"/>
<evidence type="ECO:0000259" key="5">
    <source>
        <dbReference type="PROSITE" id="PS50977"/>
    </source>
</evidence>
<dbReference type="InterPro" id="IPR025996">
    <property type="entry name" value="MT1864/Rv1816-like_C"/>
</dbReference>
<dbReference type="SUPFAM" id="SSF46689">
    <property type="entry name" value="Homeodomain-like"/>
    <property type="match status" value="1"/>
</dbReference>
<keyword evidence="2 4" id="KW-0238">DNA-binding</keyword>
<evidence type="ECO:0000256" key="4">
    <source>
        <dbReference type="PROSITE-ProRule" id="PRU00335"/>
    </source>
</evidence>
<dbReference type="InterPro" id="IPR001647">
    <property type="entry name" value="HTH_TetR"/>
</dbReference>
<dbReference type="EMBL" id="PDES01000015">
    <property type="protein sequence ID" value="RRQ81714.1"/>
    <property type="molecule type" value="Genomic_DNA"/>
</dbReference>
<reference evidence="6 7" key="1">
    <citation type="submission" date="2017-10" db="EMBL/GenBank/DDBJ databases">
        <title>Draft genome of actinobacteria isolated from guarana (Paullinia cupana (Mart.) Ducke.</title>
        <authorList>
            <person name="Siqueira K.A."/>
            <person name="Liotti R.G."/>
            <person name="Mendes T.A."/>
            <person name="Soares M.A."/>
        </authorList>
    </citation>
    <scope>NUCLEOTIDE SEQUENCE [LARGE SCALE GENOMIC DNA]</scope>
    <source>
        <strain evidence="6 7">199</strain>
    </source>
</reference>
<dbReference type="PANTHER" id="PTHR30055:SF234">
    <property type="entry name" value="HTH-TYPE TRANSCRIPTIONAL REGULATOR BETI"/>
    <property type="match status" value="1"/>
</dbReference>
<protein>
    <submittedName>
        <fullName evidence="6">TetR family transcriptional regulator</fullName>
    </submittedName>
</protein>
<keyword evidence="1" id="KW-0805">Transcription regulation</keyword>
<dbReference type="PANTHER" id="PTHR30055">
    <property type="entry name" value="HTH-TYPE TRANSCRIPTIONAL REGULATOR RUTR"/>
    <property type="match status" value="1"/>
</dbReference>
<evidence type="ECO:0000256" key="1">
    <source>
        <dbReference type="ARBA" id="ARBA00023015"/>
    </source>
</evidence>
<comment type="caution">
    <text evidence="6">The sequence shown here is derived from an EMBL/GenBank/DDBJ whole genome shotgun (WGS) entry which is preliminary data.</text>
</comment>
<name>A0A3R8R8G0_9ACTN</name>
<feature type="DNA-binding region" description="H-T-H motif" evidence="4">
    <location>
        <begin position="41"/>
        <end position="60"/>
    </location>
</feature>
<sequence length="220" mass="24257">MAETFKRRAPSQWGEGGALKEEILAAAARLLAESGREEALSLRAVAREVGIAAPSIYLHFKDRSELVATVTRRAYEKLVAELREARDGCTPHSTHRPHAPHTPCAPHTPRTALRAMAHRYCTFALENPRRFRLMFGVERIVGPREDSPRHPVRLVLGAWEEALAALPGDRSGQVGAGQDALLLWSALHGIVTIAMALPYEVDRRGLIQRADDLLDRIVAG</sequence>
<dbReference type="InterPro" id="IPR050109">
    <property type="entry name" value="HTH-type_TetR-like_transc_reg"/>
</dbReference>
<keyword evidence="3" id="KW-0804">Transcription</keyword>
<dbReference type="Pfam" id="PF00440">
    <property type="entry name" value="TetR_N"/>
    <property type="match status" value="1"/>
</dbReference>
<feature type="domain" description="HTH tetR-type" evidence="5">
    <location>
        <begin position="17"/>
        <end position="78"/>
    </location>
</feature>